<dbReference type="InterPro" id="IPR052059">
    <property type="entry name" value="CR_Ser/Thr_kinase"/>
</dbReference>
<evidence type="ECO:0000256" key="2">
    <source>
        <dbReference type="ARBA" id="ARBA00022741"/>
    </source>
</evidence>
<keyword evidence="4" id="KW-0067">ATP-binding</keyword>
<organism evidence="5 6">
    <name type="scientific">Sphenostylis stenocarpa</name>
    <dbReference type="NCBI Taxonomy" id="92480"/>
    <lineage>
        <taxon>Eukaryota</taxon>
        <taxon>Viridiplantae</taxon>
        <taxon>Streptophyta</taxon>
        <taxon>Embryophyta</taxon>
        <taxon>Tracheophyta</taxon>
        <taxon>Spermatophyta</taxon>
        <taxon>Magnoliopsida</taxon>
        <taxon>eudicotyledons</taxon>
        <taxon>Gunneridae</taxon>
        <taxon>Pentapetalae</taxon>
        <taxon>rosids</taxon>
        <taxon>fabids</taxon>
        <taxon>Fabales</taxon>
        <taxon>Fabaceae</taxon>
        <taxon>Papilionoideae</taxon>
        <taxon>50 kb inversion clade</taxon>
        <taxon>NPAAA clade</taxon>
        <taxon>indigoferoid/millettioid clade</taxon>
        <taxon>Phaseoleae</taxon>
        <taxon>Sphenostylis</taxon>
    </lineage>
</organism>
<evidence type="ECO:0000256" key="3">
    <source>
        <dbReference type="ARBA" id="ARBA00022777"/>
    </source>
</evidence>
<keyword evidence="6" id="KW-1185">Reference proteome</keyword>
<keyword evidence="3" id="KW-0418">Kinase</keyword>
<name>A0AA86VCE3_9FABA</name>
<accession>A0AA86VCE3</accession>
<dbReference type="EMBL" id="OY731399">
    <property type="protein sequence ID" value="CAJ1931420.1"/>
    <property type="molecule type" value="Genomic_DNA"/>
</dbReference>
<dbReference type="AlphaFoldDB" id="A0AA86VCE3"/>
<dbReference type="GO" id="GO:0016301">
    <property type="term" value="F:kinase activity"/>
    <property type="evidence" value="ECO:0007669"/>
    <property type="project" value="UniProtKB-KW"/>
</dbReference>
<evidence type="ECO:0000313" key="6">
    <source>
        <dbReference type="Proteomes" id="UP001189624"/>
    </source>
</evidence>
<proteinExistence type="predicted"/>
<dbReference type="Gramene" id="rna-AYBTSS11_LOCUS5245">
    <property type="protein sequence ID" value="CAJ1931420.1"/>
    <property type="gene ID" value="gene-AYBTSS11_LOCUS5245"/>
</dbReference>
<evidence type="ECO:0000313" key="5">
    <source>
        <dbReference type="EMBL" id="CAJ1931420.1"/>
    </source>
</evidence>
<dbReference type="GO" id="GO:0005524">
    <property type="term" value="F:ATP binding"/>
    <property type="evidence" value="ECO:0007669"/>
    <property type="project" value="UniProtKB-KW"/>
</dbReference>
<dbReference type="Gene3D" id="1.10.510.10">
    <property type="entry name" value="Transferase(Phosphotransferase) domain 1"/>
    <property type="match status" value="1"/>
</dbReference>
<sequence length="200" mass="22500">MEIISGKKSKSFIKNSYSILHTVWSLYGSNKLCDIVDPILEGNYPAEEACKLLKIGLLCAQASAELRPPMSVVVKMIKNNHEITQPTQPPFLNCSSAEFSKSILPEDSFQPRSYPQSSEESMTEGLIQHKWIWSLVETTTGAKHQSIQTASVTVRDQIWKHFQAGTAEQLFDPNLELQEDHNGDVKDEILRVVHIGLLYT</sequence>
<dbReference type="Proteomes" id="UP001189624">
    <property type="component" value="Chromosome 2"/>
</dbReference>
<keyword evidence="1" id="KW-0808">Transferase</keyword>
<reference evidence="5" key="1">
    <citation type="submission" date="2023-10" db="EMBL/GenBank/DDBJ databases">
        <authorList>
            <person name="Domelevo Entfellner J.-B."/>
        </authorList>
    </citation>
    <scope>NUCLEOTIDE SEQUENCE</scope>
</reference>
<dbReference type="PANTHER" id="PTHR47973">
    <property type="entry name" value="CYSTEINE-RICH RECEPTOR-LIKE PROTEIN KINASE 3"/>
    <property type="match status" value="1"/>
</dbReference>
<evidence type="ECO:0000256" key="4">
    <source>
        <dbReference type="ARBA" id="ARBA00022840"/>
    </source>
</evidence>
<protein>
    <submittedName>
        <fullName evidence="5">Uncharacterized protein</fullName>
    </submittedName>
</protein>
<gene>
    <name evidence="5" type="ORF">AYBTSS11_LOCUS5245</name>
</gene>
<evidence type="ECO:0000256" key="1">
    <source>
        <dbReference type="ARBA" id="ARBA00022679"/>
    </source>
</evidence>
<keyword evidence="2" id="KW-0547">Nucleotide-binding</keyword>